<evidence type="ECO:0000313" key="1">
    <source>
        <dbReference type="EMBL" id="KAL0190501.1"/>
    </source>
</evidence>
<name>A0ABD0QYQ1_CIRMR</name>
<gene>
    <name evidence="1" type="ORF">M9458_013199</name>
</gene>
<sequence length="98" mass="11035">MALQSNILHLARKSLLQESRKQFLLQTHGVHKSVASSSLEIAAHTQADLKEENMVNPVAEEQKVANVKTLHEMPGPSTIANLVEFFYRDGFSRIHEIQ</sequence>
<proteinExistence type="predicted"/>
<dbReference type="AlphaFoldDB" id="A0ABD0QYQ1"/>
<protein>
    <submittedName>
        <fullName evidence="1">Uncharacterized protein</fullName>
    </submittedName>
</protein>
<dbReference type="Proteomes" id="UP001529510">
    <property type="component" value="Unassembled WGS sequence"/>
</dbReference>
<comment type="caution">
    <text evidence="1">The sequence shown here is derived from an EMBL/GenBank/DDBJ whole genome shotgun (WGS) entry which is preliminary data.</text>
</comment>
<organism evidence="1 2">
    <name type="scientific">Cirrhinus mrigala</name>
    <name type="common">Mrigala</name>
    <dbReference type="NCBI Taxonomy" id="683832"/>
    <lineage>
        <taxon>Eukaryota</taxon>
        <taxon>Metazoa</taxon>
        <taxon>Chordata</taxon>
        <taxon>Craniata</taxon>
        <taxon>Vertebrata</taxon>
        <taxon>Euteleostomi</taxon>
        <taxon>Actinopterygii</taxon>
        <taxon>Neopterygii</taxon>
        <taxon>Teleostei</taxon>
        <taxon>Ostariophysi</taxon>
        <taxon>Cypriniformes</taxon>
        <taxon>Cyprinidae</taxon>
        <taxon>Labeoninae</taxon>
        <taxon>Labeonini</taxon>
        <taxon>Cirrhinus</taxon>
    </lineage>
</organism>
<feature type="non-terminal residue" evidence="1">
    <location>
        <position position="98"/>
    </location>
</feature>
<dbReference type="EMBL" id="JAMKFB020000006">
    <property type="protein sequence ID" value="KAL0190501.1"/>
    <property type="molecule type" value="Genomic_DNA"/>
</dbReference>
<keyword evidence="2" id="KW-1185">Reference proteome</keyword>
<accession>A0ABD0QYQ1</accession>
<evidence type="ECO:0000313" key="2">
    <source>
        <dbReference type="Proteomes" id="UP001529510"/>
    </source>
</evidence>
<reference evidence="1 2" key="1">
    <citation type="submission" date="2024-05" db="EMBL/GenBank/DDBJ databases">
        <title>Genome sequencing and assembly of Indian major carp, Cirrhinus mrigala (Hamilton, 1822).</title>
        <authorList>
            <person name="Mohindra V."/>
            <person name="Chowdhury L.M."/>
            <person name="Lal K."/>
            <person name="Jena J.K."/>
        </authorList>
    </citation>
    <scope>NUCLEOTIDE SEQUENCE [LARGE SCALE GENOMIC DNA]</scope>
    <source>
        <strain evidence="1">CM1030</strain>
        <tissue evidence="1">Blood</tissue>
    </source>
</reference>